<dbReference type="EMBL" id="MHLO01000005">
    <property type="protein sequence ID" value="OGZ13299.1"/>
    <property type="molecule type" value="Genomic_DNA"/>
</dbReference>
<reference evidence="1 2" key="1">
    <citation type="journal article" date="2016" name="Nat. Commun.">
        <title>Thousands of microbial genomes shed light on interconnected biogeochemical processes in an aquifer system.</title>
        <authorList>
            <person name="Anantharaman K."/>
            <person name="Brown C.T."/>
            <person name="Hug L.A."/>
            <person name="Sharon I."/>
            <person name="Castelle C.J."/>
            <person name="Probst A.J."/>
            <person name="Thomas B.C."/>
            <person name="Singh A."/>
            <person name="Wilkins M.J."/>
            <person name="Karaoz U."/>
            <person name="Brodie E.L."/>
            <person name="Williams K.H."/>
            <person name="Hubbard S.S."/>
            <person name="Banfield J.F."/>
        </authorList>
    </citation>
    <scope>NUCLEOTIDE SEQUENCE [LARGE SCALE GENOMIC DNA]</scope>
</reference>
<sequence length="113" mass="12603">MGTCAHCKREWYSKHEGKETQPKYIPTCPEGEIMAICVECFNTLPSAEIIALVQAQEKAGRVYDNIPSFDPGVEDVFMTPTEYRLVESAIAGWVKYMKGEAGDPPFEQEAIAL</sequence>
<name>A0A1G2DI72_9BACT</name>
<organism evidence="1 2">
    <name type="scientific">Candidatus Lloydbacteria bacterium RIFCSPHIGHO2_02_FULL_54_17</name>
    <dbReference type="NCBI Taxonomy" id="1798664"/>
    <lineage>
        <taxon>Bacteria</taxon>
        <taxon>Candidatus Lloydiibacteriota</taxon>
    </lineage>
</organism>
<dbReference type="STRING" id="1798664.A3C93_00070"/>
<protein>
    <submittedName>
        <fullName evidence="1">Uncharacterized protein</fullName>
    </submittedName>
</protein>
<evidence type="ECO:0000313" key="1">
    <source>
        <dbReference type="EMBL" id="OGZ13299.1"/>
    </source>
</evidence>
<accession>A0A1G2DI72</accession>
<proteinExistence type="predicted"/>
<comment type="caution">
    <text evidence="1">The sequence shown here is derived from an EMBL/GenBank/DDBJ whole genome shotgun (WGS) entry which is preliminary data.</text>
</comment>
<gene>
    <name evidence="1" type="ORF">A3C93_00070</name>
</gene>
<dbReference type="AlphaFoldDB" id="A0A1G2DI72"/>
<evidence type="ECO:0000313" key="2">
    <source>
        <dbReference type="Proteomes" id="UP000178636"/>
    </source>
</evidence>
<dbReference type="Proteomes" id="UP000178636">
    <property type="component" value="Unassembled WGS sequence"/>
</dbReference>